<accession>A0AAN8WFU2</accession>
<name>A0AAN8WFU2_HALRR</name>
<gene>
    <name evidence="3" type="ORF">SK128_022583</name>
</gene>
<feature type="region of interest" description="Disordered" evidence="2">
    <location>
        <begin position="1"/>
        <end position="213"/>
    </location>
</feature>
<dbReference type="Proteomes" id="UP001381693">
    <property type="component" value="Unassembled WGS sequence"/>
</dbReference>
<feature type="non-terminal residue" evidence="3">
    <location>
        <position position="1"/>
    </location>
</feature>
<feature type="compositionally biased region" description="Basic and acidic residues" evidence="2">
    <location>
        <begin position="181"/>
        <end position="200"/>
    </location>
</feature>
<evidence type="ECO:0000313" key="3">
    <source>
        <dbReference type="EMBL" id="KAK7022869.1"/>
    </source>
</evidence>
<keyword evidence="1" id="KW-0175">Coiled coil</keyword>
<evidence type="ECO:0000256" key="2">
    <source>
        <dbReference type="SAM" id="MobiDB-lite"/>
    </source>
</evidence>
<proteinExistence type="predicted"/>
<dbReference type="AlphaFoldDB" id="A0AAN8WFU2"/>
<organism evidence="3 4">
    <name type="scientific">Halocaridina rubra</name>
    <name type="common">Hawaiian red shrimp</name>
    <dbReference type="NCBI Taxonomy" id="373956"/>
    <lineage>
        <taxon>Eukaryota</taxon>
        <taxon>Metazoa</taxon>
        <taxon>Ecdysozoa</taxon>
        <taxon>Arthropoda</taxon>
        <taxon>Crustacea</taxon>
        <taxon>Multicrustacea</taxon>
        <taxon>Malacostraca</taxon>
        <taxon>Eumalacostraca</taxon>
        <taxon>Eucarida</taxon>
        <taxon>Decapoda</taxon>
        <taxon>Pleocyemata</taxon>
        <taxon>Caridea</taxon>
        <taxon>Atyoidea</taxon>
        <taxon>Atyidae</taxon>
        <taxon>Halocaridina</taxon>
    </lineage>
</organism>
<evidence type="ECO:0000256" key="1">
    <source>
        <dbReference type="SAM" id="Coils"/>
    </source>
</evidence>
<keyword evidence="4" id="KW-1185">Reference proteome</keyword>
<feature type="coiled-coil region" evidence="1">
    <location>
        <begin position="233"/>
        <end position="285"/>
    </location>
</feature>
<feature type="compositionally biased region" description="Polar residues" evidence="2">
    <location>
        <begin position="80"/>
        <end position="91"/>
    </location>
</feature>
<comment type="caution">
    <text evidence="3">The sequence shown here is derived from an EMBL/GenBank/DDBJ whole genome shotgun (WGS) entry which is preliminary data.</text>
</comment>
<dbReference type="EMBL" id="JAXCGZ010022832">
    <property type="protein sequence ID" value="KAK7022869.1"/>
    <property type="molecule type" value="Genomic_DNA"/>
</dbReference>
<feature type="compositionally biased region" description="Basic and acidic residues" evidence="2">
    <location>
        <begin position="43"/>
        <end position="59"/>
    </location>
</feature>
<protein>
    <submittedName>
        <fullName evidence="3">Uncharacterized protein</fullName>
    </submittedName>
</protein>
<reference evidence="3 4" key="1">
    <citation type="submission" date="2023-11" db="EMBL/GenBank/DDBJ databases">
        <title>Halocaridina rubra genome assembly.</title>
        <authorList>
            <person name="Smith C."/>
        </authorList>
    </citation>
    <scope>NUCLEOTIDE SEQUENCE [LARGE SCALE GENOMIC DNA]</scope>
    <source>
        <strain evidence="3">EP-1</strain>
        <tissue evidence="3">Whole</tissue>
    </source>
</reference>
<evidence type="ECO:0000313" key="4">
    <source>
        <dbReference type="Proteomes" id="UP001381693"/>
    </source>
</evidence>
<sequence>DCKVHTNGHIKSNELPRSPSVPSLVQVAPKSSLALSPPGIKSVELRSKPESVSRPDSVQKDVPWLQELRQNQQRKKVSGVFNTDDSMSSSGPAACPKPVTPPQKHEDKSPAKVTKHAVQLPESSVPDAKAKPSEPQIPNPDYESASSQQIIPPRHKPQPRPPVAGIPFERKSDTTSSPVIEVRKATETRKTTTVSLEHKKPTPSSEINKAGPQLPKELKEADNQMDDKINAIQSNLLSKIKLLEDRIEENRKQHSHSIQMLMSELDEERKKRACMEVEIERLKKLVIPYAQV</sequence>